<dbReference type="Gene3D" id="3.30.870.10">
    <property type="entry name" value="Endonuclease Chain A"/>
    <property type="match status" value="1"/>
</dbReference>
<dbReference type="CDD" id="cd09204">
    <property type="entry name" value="PLDc_N_DEXD_b2"/>
    <property type="match status" value="1"/>
</dbReference>
<dbReference type="RefSeq" id="WP_123209536.1">
    <property type="nucleotide sequence ID" value="NZ_JBHTHO010000024.1"/>
</dbReference>
<dbReference type="InterPro" id="IPR006935">
    <property type="entry name" value="Helicase/UvrB_N"/>
</dbReference>
<dbReference type="Pfam" id="PF11907">
    <property type="entry name" value="DUF3427"/>
    <property type="match status" value="1"/>
</dbReference>
<feature type="domain" description="Helicase C-terminal" evidence="2">
    <location>
        <begin position="438"/>
        <end position="591"/>
    </location>
</feature>
<dbReference type="SUPFAM" id="SSF52540">
    <property type="entry name" value="P-loop containing nucleoside triphosphate hydrolases"/>
    <property type="match status" value="1"/>
</dbReference>
<dbReference type="InterPro" id="IPR050742">
    <property type="entry name" value="Helicase_Restrict-Modif_Enz"/>
</dbReference>
<dbReference type="PROSITE" id="PS51192">
    <property type="entry name" value="HELICASE_ATP_BIND_1"/>
    <property type="match status" value="1"/>
</dbReference>
<keyword evidence="3" id="KW-0540">Nuclease</keyword>
<dbReference type="InterPro" id="IPR025202">
    <property type="entry name" value="PLD-like_dom"/>
</dbReference>
<dbReference type="Gene3D" id="3.40.50.300">
    <property type="entry name" value="P-loop containing nucleotide triphosphate hydrolases"/>
    <property type="match status" value="2"/>
</dbReference>
<dbReference type="AlphaFoldDB" id="A0A3N0AUR6"/>
<dbReference type="CDD" id="cd18032">
    <property type="entry name" value="DEXHc_RE_I_III_res"/>
    <property type="match status" value="1"/>
</dbReference>
<dbReference type="EMBL" id="QIBX01000020">
    <property type="protein sequence ID" value="RNL38056.1"/>
    <property type="molecule type" value="Genomic_DNA"/>
</dbReference>
<dbReference type="Proteomes" id="UP000269591">
    <property type="component" value="Unassembled WGS sequence"/>
</dbReference>
<dbReference type="SUPFAM" id="SSF56024">
    <property type="entry name" value="Phospholipase D/nuclease"/>
    <property type="match status" value="1"/>
</dbReference>
<dbReference type="GO" id="GO:0005524">
    <property type="term" value="F:ATP binding"/>
    <property type="evidence" value="ECO:0007669"/>
    <property type="project" value="InterPro"/>
</dbReference>
<dbReference type="GO" id="GO:0016787">
    <property type="term" value="F:hydrolase activity"/>
    <property type="evidence" value="ECO:0007669"/>
    <property type="project" value="InterPro"/>
</dbReference>
<dbReference type="PROSITE" id="PS51194">
    <property type="entry name" value="HELICASE_CTER"/>
    <property type="match status" value="1"/>
</dbReference>
<dbReference type="Pfam" id="PF13091">
    <property type="entry name" value="PLDc_2"/>
    <property type="match status" value="1"/>
</dbReference>
<proteinExistence type="predicted"/>
<dbReference type="GO" id="GO:0004519">
    <property type="term" value="F:endonuclease activity"/>
    <property type="evidence" value="ECO:0007669"/>
    <property type="project" value="UniProtKB-KW"/>
</dbReference>
<dbReference type="InterPro" id="IPR021835">
    <property type="entry name" value="DUF3427"/>
</dbReference>
<organism evidence="3 4">
    <name type="scientific">Slackia equolifaciens</name>
    <dbReference type="NCBI Taxonomy" id="498718"/>
    <lineage>
        <taxon>Bacteria</taxon>
        <taxon>Bacillati</taxon>
        <taxon>Actinomycetota</taxon>
        <taxon>Coriobacteriia</taxon>
        <taxon>Eggerthellales</taxon>
        <taxon>Eggerthellaceae</taxon>
        <taxon>Slackia</taxon>
    </lineage>
</organism>
<dbReference type="SMART" id="SM00487">
    <property type="entry name" value="DEXDc"/>
    <property type="match status" value="1"/>
</dbReference>
<gene>
    <name evidence="3" type="ORF">DMP06_09685</name>
</gene>
<evidence type="ECO:0000259" key="2">
    <source>
        <dbReference type="PROSITE" id="PS51194"/>
    </source>
</evidence>
<dbReference type="InterPro" id="IPR014001">
    <property type="entry name" value="Helicase_ATP-bd"/>
</dbReference>
<keyword evidence="3" id="KW-0255">Endonuclease</keyword>
<dbReference type="InterPro" id="IPR058403">
    <property type="entry name" value="DUF8090"/>
</dbReference>
<dbReference type="InterPro" id="IPR001650">
    <property type="entry name" value="Helicase_C-like"/>
</dbReference>
<sequence length="971" mass="111438">MSQATASLIMKGATNGLIDSRIDSYPDFTPRLVVNNFESRRKIISDIEYELAHCSSFSFCVAFITLGGIAPLLPIFKTLESRGVKGRILTTDYLSFSEPEALRKLGSLSNVEVRMAEERRFGHGFHPKGYIFGREDGTYRALVGSANMTGKALSENEEWNLHFAFAQNGSMAESLLCEFERLWANSSALSSVLETYAKIYEEKKKTVRADRVISFENVKLEPNAMQARFVDNLDRMIEAGEDRFLLVSATGTGKTFASAFGLRHRNPRRILFLAHRETILKQAVQSYRRVLGNVYTYGILSGNEKCREATCLFATMQTMSEDKEMRLFQKDAFDFIVIDEVHRAGSDSYQKIMNYFRPQYWLGMTASPERLDGFNIYELFDNNLVYEIRLQQALEENLLCPFHYYGITDFQYEGSEISEETLFSDFRKLVSSERVNYIIDQAEYYGHSGDRLRGLVFCSAIKEARELSRLFNERGYRTCALSGDDSPQKREEAIARLEASADFEDRLDYIFTVDIFNEGVDIPAVNQVLMLRPTQSPVVFVQQLGRGLRKFNEKDFVVVIDFIGNYTNNYMIPIALSGDRSYSKDAIRKYVMEGSRVISGCSSIHFDEITKERIFKSIDAQKTSQTMLKKKYFALKDKLGRVPSMVDFVDFGEVDPLLFVEKKGSYRRFASIVDKDYSPDFSAEEWMVLEFLSSMVANGMRPHELLMIRQLVEERQFTKSTFLSEVESYRKIDADDGSYESALRVLNTDFLNSPGDKKRYATLHMIEADGSDGSIHASSDFAEMTDDEEFRAALLDIVEFGLARCREKYGKTIDDFALYEKYSRKDVCRLLNWPQDDSSTLYGYRVKYGTCPIFVTYKKSEDISATIQYADHFIDQGLFNWMSRSRLKIESTEIQKIIAGRDGSVKMYLFVKKSDDEGSDFYFMGKVTPRDWTQEYIFDDEGGKVPVVNFILDVDPPVREDIYEYFEGAID</sequence>
<dbReference type="Pfam" id="PF26350">
    <property type="entry name" value="DUF8090"/>
    <property type="match status" value="1"/>
</dbReference>
<reference evidence="4" key="1">
    <citation type="submission" date="2018-05" db="EMBL/GenBank/DDBJ databases">
        <title>Genome Sequencing of selected type strains of the family Eggerthellaceae.</title>
        <authorList>
            <person name="Danylec N."/>
            <person name="Stoll D.A."/>
            <person name="Doetsch A."/>
            <person name="Huch M."/>
        </authorList>
    </citation>
    <scope>NUCLEOTIDE SEQUENCE [LARGE SCALE GENOMIC DNA]</scope>
    <source>
        <strain evidence="4">DSM 24851</strain>
    </source>
</reference>
<dbReference type="OrthoDB" id="9776021at2"/>
<protein>
    <submittedName>
        <fullName evidence="3">NgoFVII family restriction endonuclease</fullName>
    </submittedName>
</protein>
<dbReference type="PANTHER" id="PTHR47396">
    <property type="entry name" value="TYPE I RESTRICTION ENZYME ECOKI R PROTEIN"/>
    <property type="match status" value="1"/>
</dbReference>
<dbReference type="PANTHER" id="PTHR47396:SF1">
    <property type="entry name" value="ATP-DEPENDENT HELICASE IRC3-RELATED"/>
    <property type="match status" value="1"/>
</dbReference>
<evidence type="ECO:0000313" key="4">
    <source>
        <dbReference type="Proteomes" id="UP000269591"/>
    </source>
</evidence>
<keyword evidence="3" id="KW-0378">Hydrolase</keyword>
<dbReference type="SMART" id="SM00490">
    <property type="entry name" value="HELICc"/>
    <property type="match status" value="1"/>
</dbReference>
<dbReference type="CDD" id="cd18799">
    <property type="entry name" value="SF2_C_EcoAI-like"/>
    <property type="match status" value="1"/>
</dbReference>
<dbReference type="InterPro" id="IPR027417">
    <property type="entry name" value="P-loop_NTPase"/>
</dbReference>
<name>A0A3N0AUR6_9ACTN</name>
<dbReference type="GO" id="GO:0003677">
    <property type="term" value="F:DNA binding"/>
    <property type="evidence" value="ECO:0007669"/>
    <property type="project" value="InterPro"/>
</dbReference>
<feature type="domain" description="Helicase ATP-binding" evidence="1">
    <location>
        <begin position="235"/>
        <end position="386"/>
    </location>
</feature>
<dbReference type="Pfam" id="PF04851">
    <property type="entry name" value="ResIII"/>
    <property type="match status" value="1"/>
</dbReference>
<accession>A0A3N0AUR6</accession>
<evidence type="ECO:0000259" key="1">
    <source>
        <dbReference type="PROSITE" id="PS51192"/>
    </source>
</evidence>
<evidence type="ECO:0000313" key="3">
    <source>
        <dbReference type="EMBL" id="RNL38056.1"/>
    </source>
</evidence>
<comment type="caution">
    <text evidence="3">The sequence shown here is derived from an EMBL/GenBank/DDBJ whole genome shotgun (WGS) entry which is preliminary data.</text>
</comment>
<dbReference type="GO" id="GO:0005829">
    <property type="term" value="C:cytosol"/>
    <property type="evidence" value="ECO:0007669"/>
    <property type="project" value="TreeGrafter"/>
</dbReference>
<dbReference type="Pfam" id="PF00271">
    <property type="entry name" value="Helicase_C"/>
    <property type="match status" value="1"/>
</dbReference>
<keyword evidence="4" id="KW-1185">Reference proteome</keyword>